<dbReference type="AlphaFoldDB" id="A0ABD3CVG3"/>
<protein>
    <submittedName>
        <fullName evidence="1">Uncharacterized protein</fullName>
    </submittedName>
</protein>
<dbReference type="Proteomes" id="UP001632038">
    <property type="component" value="Unassembled WGS sequence"/>
</dbReference>
<evidence type="ECO:0000313" key="1">
    <source>
        <dbReference type="EMBL" id="KAL3633301.1"/>
    </source>
</evidence>
<reference evidence="2" key="1">
    <citation type="journal article" date="2024" name="IScience">
        <title>Strigolactones Initiate the Formation of Haustorium-like Structures in Castilleja.</title>
        <authorList>
            <person name="Buerger M."/>
            <person name="Peterson D."/>
            <person name="Chory J."/>
        </authorList>
    </citation>
    <scope>NUCLEOTIDE SEQUENCE [LARGE SCALE GENOMIC DNA]</scope>
</reference>
<keyword evidence="2" id="KW-1185">Reference proteome</keyword>
<proteinExistence type="predicted"/>
<accession>A0ABD3CVG3</accession>
<evidence type="ECO:0000313" key="2">
    <source>
        <dbReference type="Proteomes" id="UP001632038"/>
    </source>
</evidence>
<sequence>MLYKISITVLENKLSSVFAKVVLWLICITQGARFQLL</sequence>
<organism evidence="1 2">
    <name type="scientific">Castilleja foliolosa</name>
    <dbReference type="NCBI Taxonomy" id="1961234"/>
    <lineage>
        <taxon>Eukaryota</taxon>
        <taxon>Viridiplantae</taxon>
        <taxon>Streptophyta</taxon>
        <taxon>Embryophyta</taxon>
        <taxon>Tracheophyta</taxon>
        <taxon>Spermatophyta</taxon>
        <taxon>Magnoliopsida</taxon>
        <taxon>eudicotyledons</taxon>
        <taxon>Gunneridae</taxon>
        <taxon>Pentapetalae</taxon>
        <taxon>asterids</taxon>
        <taxon>lamiids</taxon>
        <taxon>Lamiales</taxon>
        <taxon>Orobanchaceae</taxon>
        <taxon>Pedicularideae</taxon>
        <taxon>Castillejinae</taxon>
        <taxon>Castilleja</taxon>
    </lineage>
</organism>
<comment type="caution">
    <text evidence="1">The sequence shown here is derived from an EMBL/GenBank/DDBJ whole genome shotgun (WGS) entry which is preliminary data.</text>
</comment>
<gene>
    <name evidence="1" type="ORF">CASFOL_022828</name>
</gene>
<name>A0ABD3CVG3_9LAMI</name>
<dbReference type="EMBL" id="JAVIJP010000030">
    <property type="protein sequence ID" value="KAL3633301.1"/>
    <property type="molecule type" value="Genomic_DNA"/>
</dbReference>